<evidence type="ECO:0000256" key="1">
    <source>
        <dbReference type="SAM" id="Phobius"/>
    </source>
</evidence>
<organism evidence="2 3">
    <name type="scientific">Plenodomus tracheiphilus IPT5</name>
    <dbReference type="NCBI Taxonomy" id="1408161"/>
    <lineage>
        <taxon>Eukaryota</taxon>
        <taxon>Fungi</taxon>
        <taxon>Dikarya</taxon>
        <taxon>Ascomycota</taxon>
        <taxon>Pezizomycotina</taxon>
        <taxon>Dothideomycetes</taxon>
        <taxon>Pleosporomycetidae</taxon>
        <taxon>Pleosporales</taxon>
        <taxon>Pleosporineae</taxon>
        <taxon>Leptosphaeriaceae</taxon>
        <taxon>Plenodomus</taxon>
    </lineage>
</organism>
<reference evidence="2" key="1">
    <citation type="submission" date="2020-01" db="EMBL/GenBank/DDBJ databases">
        <authorList>
            <consortium name="DOE Joint Genome Institute"/>
            <person name="Haridas S."/>
            <person name="Albert R."/>
            <person name="Binder M."/>
            <person name="Bloem J."/>
            <person name="Labutti K."/>
            <person name="Salamov A."/>
            <person name="Andreopoulos B."/>
            <person name="Baker S.E."/>
            <person name="Barry K."/>
            <person name="Bills G."/>
            <person name="Bluhm B.H."/>
            <person name="Cannon C."/>
            <person name="Castanera R."/>
            <person name="Culley D.E."/>
            <person name="Daum C."/>
            <person name="Ezra D."/>
            <person name="Gonzalez J.B."/>
            <person name="Henrissat B."/>
            <person name="Kuo A."/>
            <person name="Liang C."/>
            <person name="Lipzen A."/>
            <person name="Lutzoni F."/>
            <person name="Magnuson J."/>
            <person name="Mondo S."/>
            <person name="Nolan M."/>
            <person name="Ohm R."/>
            <person name="Pangilinan J."/>
            <person name="Park H.-J."/>
            <person name="Ramirez L."/>
            <person name="Alfaro M."/>
            <person name="Sun H."/>
            <person name="Tritt A."/>
            <person name="Yoshinaga Y."/>
            <person name="Zwiers L.-H."/>
            <person name="Turgeon B.G."/>
            <person name="Goodwin S.B."/>
            <person name="Spatafora J.W."/>
            <person name="Crous P.W."/>
            <person name="Grigoriev I.V."/>
        </authorList>
    </citation>
    <scope>NUCLEOTIDE SEQUENCE</scope>
    <source>
        <strain evidence="2">IPT5</strain>
    </source>
</reference>
<keyword evidence="1" id="KW-0812">Transmembrane</keyword>
<dbReference type="AlphaFoldDB" id="A0A6A7APP5"/>
<gene>
    <name evidence="2" type="ORF">T440DRAFT_473646</name>
</gene>
<keyword evidence="1" id="KW-0472">Membrane</keyword>
<proteinExistence type="predicted"/>
<accession>A0A6A7APP5</accession>
<keyword evidence="3" id="KW-1185">Reference proteome</keyword>
<name>A0A6A7APP5_9PLEO</name>
<sequence>MSGAASFVYSTGYQLDPSRIHYATYIFPASLCLNVLGSHASNTKHVKHFVPDLP</sequence>
<feature type="transmembrane region" description="Helical" evidence="1">
    <location>
        <begin position="20"/>
        <end position="37"/>
    </location>
</feature>
<dbReference type="EMBL" id="MU006414">
    <property type="protein sequence ID" value="KAF2844129.1"/>
    <property type="molecule type" value="Genomic_DNA"/>
</dbReference>
<protein>
    <submittedName>
        <fullName evidence="2">Uncharacterized protein</fullName>
    </submittedName>
</protein>
<keyword evidence="1" id="KW-1133">Transmembrane helix</keyword>
<evidence type="ECO:0000313" key="2">
    <source>
        <dbReference type="EMBL" id="KAF2844129.1"/>
    </source>
</evidence>
<dbReference type="Proteomes" id="UP000799423">
    <property type="component" value="Unassembled WGS sequence"/>
</dbReference>
<evidence type="ECO:0000313" key="3">
    <source>
        <dbReference type="Proteomes" id="UP000799423"/>
    </source>
</evidence>